<dbReference type="SUPFAM" id="SSF47413">
    <property type="entry name" value="lambda repressor-like DNA-binding domains"/>
    <property type="match status" value="1"/>
</dbReference>
<dbReference type="InterPro" id="IPR050807">
    <property type="entry name" value="TransReg_Diox_bact_type"/>
</dbReference>
<dbReference type="Gene3D" id="1.25.40.10">
    <property type="entry name" value="Tetratricopeptide repeat domain"/>
    <property type="match status" value="2"/>
</dbReference>
<name>A0A101XQV8_9BACL</name>
<dbReference type="PROSITE" id="PS50943">
    <property type="entry name" value="HTH_CROC1"/>
    <property type="match status" value="1"/>
</dbReference>
<dbReference type="EMBL" id="LPVJ01000031">
    <property type="protein sequence ID" value="KUO95880.1"/>
    <property type="molecule type" value="Genomic_DNA"/>
</dbReference>
<proteinExistence type="predicted"/>
<dbReference type="SUPFAM" id="SSF48452">
    <property type="entry name" value="TPR-like"/>
    <property type="match status" value="1"/>
</dbReference>
<reference evidence="3 4" key="1">
    <citation type="submission" date="2015-12" db="EMBL/GenBank/DDBJ databases">
        <title>Draft genome sequence of Acidibacillus ferrooxidans ITV001, isolated from a chalcopyrite acid mine drainage site in Brazil.</title>
        <authorList>
            <person name="Dall'Agnol H."/>
            <person name="Nancucheo I."/>
            <person name="Johnson B."/>
            <person name="Oliveira R."/>
            <person name="Leite L."/>
            <person name="Pylro V."/>
            <person name="Nunes G.L."/>
            <person name="Tzotzos G."/>
            <person name="Fernandes G.R."/>
            <person name="Dutra J."/>
            <person name="Orellana S.C."/>
            <person name="Oliveira G."/>
        </authorList>
    </citation>
    <scope>NUCLEOTIDE SEQUENCE [LARGE SCALE GENOMIC DNA]</scope>
    <source>
        <strain evidence="4">ITV01</strain>
    </source>
</reference>
<dbReference type="Proteomes" id="UP000053557">
    <property type="component" value="Unassembled WGS sequence"/>
</dbReference>
<dbReference type="InterPro" id="IPR019734">
    <property type="entry name" value="TPR_rpt"/>
</dbReference>
<organism evidence="3 4">
    <name type="scientific">Ferroacidibacillus organovorans</name>
    <dbReference type="NCBI Taxonomy" id="1765683"/>
    <lineage>
        <taxon>Bacteria</taxon>
        <taxon>Bacillati</taxon>
        <taxon>Bacillota</taxon>
        <taxon>Bacilli</taxon>
        <taxon>Bacillales</taxon>
        <taxon>Alicyclobacillaceae</taxon>
        <taxon>Ferroacidibacillus</taxon>
    </lineage>
</organism>
<accession>A0A101XQV8</accession>
<evidence type="ECO:0000313" key="4">
    <source>
        <dbReference type="Proteomes" id="UP000053557"/>
    </source>
</evidence>
<dbReference type="SMART" id="SM00530">
    <property type="entry name" value="HTH_XRE"/>
    <property type="match status" value="1"/>
</dbReference>
<keyword evidence="1" id="KW-0238">DNA-binding</keyword>
<comment type="caution">
    <text evidence="3">The sequence shown here is derived from an EMBL/GenBank/DDBJ whole genome shotgun (WGS) entry which is preliminary data.</text>
</comment>
<sequence length="444" mass="50156">MTKEPMTLGEKIRALRIAKGLTQGELAGREITPGLISQIESDRVAPSDRVVNLLTKALDVDPSELLSEIELRHRQTQLLRDARDLLDRSAPHAAKPLLDILTAARISYVAKTELDLEMARLHEQMGMFKDAEMLYERVSARALVHHEWLVGASSLNRQGELHLANNRYILAYHCFLQALWYLDQSAQPLPQAVFTTRKNLSITAYRLGNTEQSFDYAFSAFSDVKSSGSRVDCAELCHLLSVLSMEKKEGEQAFNYAKKAIDIYSSLGQTYALTDACMNLAIIQRERGFSQEAVSLLPQLITDYHKQGRMDALSNAWSERAQCEISLAQYDDATRSIERAYTLSREESPERAEALRVQGLLFRATGQYDAAFQALQNATTRYESLQLLNSAVATLETMKDMILRREKEDDLLVVDELIARFSLTLKQRLRITEMSALPPAKRHV</sequence>
<dbReference type="GO" id="GO:0003700">
    <property type="term" value="F:DNA-binding transcription factor activity"/>
    <property type="evidence" value="ECO:0007669"/>
    <property type="project" value="TreeGrafter"/>
</dbReference>
<dbReference type="OrthoDB" id="2470999at2"/>
<evidence type="ECO:0000259" key="2">
    <source>
        <dbReference type="PROSITE" id="PS50943"/>
    </source>
</evidence>
<dbReference type="Pfam" id="PF13560">
    <property type="entry name" value="HTH_31"/>
    <property type="match status" value="1"/>
</dbReference>
<dbReference type="Gene3D" id="1.10.260.40">
    <property type="entry name" value="lambda repressor-like DNA-binding domains"/>
    <property type="match status" value="1"/>
</dbReference>
<dbReference type="CDD" id="cd00093">
    <property type="entry name" value="HTH_XRE"/>
    <property type="match status" value="1"/>
</dbReference>
<dbReference type="GO" id="GO:0005829">
    <property type="term" value="C:cytosol"/>
    <property type="evidence" value="ECO:0007669"/>
    <property type="project" value="TreeGrafter"/>
</dbReference>
<dbReference type="PANTHER" id="PTHR46797:SF1">
    <property type="entry name" value="METHYLPHOSPHONATE SYNTHASE"/>
    <property type="match status" value="1"/>
</dbReference>
<evidence type="ECO:0000256" key="1">
    <source>
        <dbReference type="ARBA" id="ARBA00023125"/>
    </source>
</evidence>
<dbReference type="SMART" id="SM00028">
    <property type="entry name" value="TPR"/>
    <property type="match status" value="5"/>
</dbReference>
<feature type="domain" description="HTH cro/C1-type" evidence="2">
    <location>
        <begin position="12"/>
        <end position="65"/>
    </location>
</feature>
<dbReference type="InterPro" id="IPR001387">
    <property type="entry name" value="Cro/C1-type_HTH"/>
</dbReference>
<dbReference type="PANTHER" id="PTHR46797">
    <property type="entry name" value="HTH-TYPE TRANSCRIPTIONAL REGULATOR"/>
    <property type="match status" value="1"/>
</dbReference>
<gene>
    <name evidence="3" type="ORF">ATW55_09110</name>
</gene>
<dbReference type="InterPro" id="IPR011990">
    <property type="entry name" value="TPR-like_helical_dom_sf"/>
</dbReference>
<dbReference type="GO" id="GO:0003677">
    <property type="term" value="F:DNA binding"/>
    <property type="evidence" value="ECO:0007669"/>
    <property type="project" value="UniProtKB-KW"/>
</dbReference>
<dbReference type="RefSeq" id="WP_067715602.1">
    <property type="nucleotide sequence ID" value="NZ_LPVJ01000031.1"/>
</dbReference>
<evidence type="ECO:0000313" key="3">
    <source>
        <dbReference type="EMBL" id="KUO95880.1"/>
    </source>
</evidence>
<protein>
    <recommendedName>
        <fullName evidence="2">HTH cro/C1-type domain-containing protein</fullName>
    </recommendedName>
</protein>
<keyword evidence="4" id="KW-1185">Reference proteome</keyword>
<dbReference type="AlphaFoldDB" id="A0A101XQV8"/>
<dbReference type="InterPro" id="IPR010982">
    <property type="entry name" value="Lambda_DNA-bd_dom_sf"/>
</dbReference>